<feature type="transmembrane region" description="Helical" evidence="1">
    <location>
        <begin position="50"/>
        <end position="68"/>
    </location>
</feature>
<protein>
    <submittedName>
        <fullName evidence="2">Uncharacterized protein</fullName>
    </submittedName>
</protein>
<sequence>MEQNHEMHGRTGDAFSRLLESLSPVPRDFDRSPKEETHFVNARRVLTRTLIVFAVMFVGVAISGYAMYRSHVTANGLEVAQKWARMSPLPETATGLHVETRGGPFTREFTIRFNAPPDDLDSWLNSSPGTSNLKPVVNGRSRVYNVEPGNGAMHAEVTVDDDTNLVVIHTYWS</sequence>
<reference evidence="2 3" key="1">
    <citation type="submission" date="2024-02" db="EMBL/GenBank/DDBJ databases">
        <title>Rhodopirellula caenicola NBRC 110016.</title>
        <authorList>
            <person name="Ichikawa N."/>
            <person name="Katano-Makiyama Y."/>
            <person name="Hidaka K."/>
        </authorList>
    </citation>
    <scope>NUCLEOTIDE SEQUENCE [LARGE SCALE GENOMIC DNA]</scope>
    <source>
        <strain evidence="2 3">NBRC 110016</strain>
    </source>
</reference>
<accession>A0ABP9W1F0</accession>
<keyword evidence="1" id="KW-1133">Transmembrane helix</keyword>
<evidence type="ECO:0000256" key="1">
    <source>
        <dbReference type="SAM" id="Phobius"/>
    </source>
</evidence>
<evidence type="ECO:0000313" key="2">
    <source>
        <dbReference type="EMBL" id="GAA5511209.1"/>
    </source>
</evidence>
<keyword evidence="1" id="KW-0812">Transmembrane</keyword>
<comment type="caution">
    <text evidence="2">The sequence shown here is derived from an EMBL/GenBank/DDBJ whole genome shotgun (WGS) entry which is preliminary data.</text>
</comment>
<dbReference type="RefSeq" id="WP_345689695.1">
    <property type="nucleotide sequence ID" value="NZ_BAABRO010000044.1"/>
</dbReference>
<dbReference type="EMBL" id="BAABRO010000044">
    <property type="protein sequence ID" value="GAA5511209.1"/>
    <property type="molecule type" value="Genomic_DNA"/>
</dbReference>
<name>A0ABP9W1F0_9BACT</name>
<evidence type="ECO:0000313" key="3">
    <source>
        <dbReference type="Proteomes" id="UP001416858"/>
    </source>
</evidence>
<keyword evidence="3" id="KW-1185">Reference proteome</keyword>
<proteinExistence type="predicted"/>
<dbReference type="Proteomes" id="UP001416858">
    <property type="component" value="Unassembled WGS sequence"/>
</dbReference>
<organism evidence="2 3">
    <name type="scientific">Novipirellula caenicola</name>
    <dbReference type="NCBI Taxonomy" id="1536901"/>
    <lineage>
        <taxon>Bacteria</taxon>
        <taxon>Pseudomonadati</taxon>
        <taxon>Planctomycetota</taxon>
        <taxon>Planctomycetia</taxon>
        <taxon>Pirellulales</taxon>
        <taxon>Pirellulaceae</taxon>
        <taxon>Novipirellula</taxon>
    </lineage>
</organism>
<gene>
    <name evidence="2" type="ORF">Rcae01_06725</name>
</gene>
<keyword evidence="1" id="KW-0472">Membrane</keyword>